<accession>A0ABD0JUN7</accession>
<reference evidence="2 3" key="1">
    <citation type="journal article" date="2023" name="Sci. Data">
        <title>Genome assembly of the Korean intertidal mud-creeper Batillaria attramentaria.</title>
        <authorList>
            <person name="Patra A.K."/>
            <person name="Ho P.T."/>
            <person name="Jun S."/>
            <person name="Lee S.J."/>
            <person name="Kim Y."/>
            <person name="Won Y.J."/>
        </authorList>
    </citation>
    <scope>NUCLEOTIDE SEQUENCE [LARGE SCALE GENOMIC DNA]</scope>
    <source>
        <strain evidence="2">Wonlab-2016</strain>
    </source>
</reference>
<dbReference type="Proteomes" id="UP001519460">
    <property type="component" value="Unassembled WGS sequence"/>
</dbReference>
<keyword evidence="1" id="KW-1133">Transmembrane helix</keyword>
<feature type="transmembrane region" description="Helical" evidence="1">
    <location>
        <begin position="39"/>
        <end position="63"/>
    </location>
</feature>
<keyword evidence="1" id="KW-0812">Transmembrane</keyword>
<name>A0ABD0JUN7_9CAEN</name>
<protein>
    <submittedName>
        <fullName evidence="2">Uncharacterized protein</fullName>
    </submittedName>
</protein>
<organism evidence="2 3">
    <name type="scientific">Batillaria attramentaria</name>
    <dbReference type="NCBI Taxonomy" id="370345"/>
    <lineage>
        <taxon>Eukaryota</taxon>
        <taxon>Metazoa</taxon>
        <taxon>Spiralia</taxon>
        <taxon>Lophotrochozoa</taxon>
        <taxon>Mollusca</taxon>
        <taxon>Gastropoda</taxon>
        <taxon>Caenogastropoda</taxon>
        <taxon>Sorbeoconcha</taxon>
        <taxon>Cerithioidea</taxon>
        <taxon>Batillariidae</taxon>
        <taxon>Batillaria</taxon>
    </lineage>
</organism>
<keyword evidence="1" id="KW-0472">Membrane</keyword>
<dbReference type="EMBL" id="JACVVK020000327">
    <property type="protein sequence ID" value="KAK7478390.1"/>
    <property type="molecule type" value="Genomic_DNA"/>
</dbReference>
<gene>
    <name evidence="2" type="ORF">BaRGS_00030394</name>
</gene>
<dbReference type="AlphaFoldDB" id="A0ABD0JUN7"/>
<keyword evidence="3" id="KW-1185">Reference proteome</keyword>
<evidence type="ECO:0000256" key="1">
    <source>
        <dbReference type="SAM" id="Phobius"/>
    </source>
</evidence>
<proteinExistence type="predicted"/>
<evidence type="ECO:0000313" key="2">
    <source>
        <dbReference type="EMBL" id="KAK7478390.1"/>
    </source>
</evidence>
<sequence length="95" mass="10339">MWHVQLSYCRTTLTPRLMCSRSVYCQRASAWKRNLKHKVFLFCCLLAMASVQLVVGSPVAAAFSGGYGGARGILRGLADGKNDMARAALITTADK</sequence>
<comment type="caution">
    <text evidence="2">The sequence shown here is derived from an EMBL/GenBank/DDBJ whole genome shotgun (WGS) entry which is preliminary data.</text>
</comment>
<evidence type="ECO:0000313" key="3">
    <source>
        <dbReference type="Proteomes" id="UP001519460"/>
    </source>
</evidence>